<protein>
    <submittedName>
        <fullName evidence="2">Uncharacterized protein</fullName>
    </submittedName>
</protein>
<proteinExistence type="predicted"/>
<evidence type="ECO:0000313" key="3">
    <source>
        <dbReference type="Proteomes" id="UP001159428"/>
    </source>
</evidence>
<comment type="caution">
    <text evidence="2">The sequence shown here is derived from an EMBL/GenBank/DDBJ whole genome shotgun (WGS) entry which is preliminary data.</text>
</comment>
<accession>A0AAU9Y3U1</accession>
<dbReference type="Proteomes" id="UP001159428">
    <property type="component" value="Unassembled WGS sequence"/>
</dbReference>
<keyword evidence="3" id="KW-1185">Reference proteome</keyword>
<evidence type="ECO:0000313" key="2">
    <source>
        <dbReference type="EMBL" id="CAH3165343.1"/>
    </source>
</evidence>
<gene>
    <name evidence="2" type="ORF">PMEA_00003444</name>
</gene>
<dbReference type="PANTHER" id="PTHR31751">
    <property type="entry name" value="SI:CH211-108C17.2-RELATED-RELATED"/>
    <property type="match status" value="1"/>
</dbReference>
<dbReference type="EMBL" id="CALNXJ010000116">
    <property type="protein sequence ID" value="CAH3165343.1"/>
    <property type="molecule type" value="Genomic_DNA"/>
</dbReference>
<organism evidence="2 3">
    <name type="scientific">Pocillopora meandrina</name>
    <dbReference type="NCBI Taxonomy" id="46732"/>
    <lineage>
        <taxon>Eukaryota</taxon>
        <taxon>Metazoa</taxon>
        <taxon>Cnidaria</taxon>
        <taxon>Anthozoa</taxon>
        <taxon>Hexacorallia</taxon>
        <taxon>Scleractinia</taxon>
        <taxon>Astrocoeniina</taxon>
        <taxon>Pocilloporidae</taxon>
        <taxon>Pocillopora</taxon>
    </lineage>
</organism>
<sequence length="172" mass="19415">MRNVPTNQSLQLLQELKRWLRPGSSAHNALKEVVFDKNLLKDIQQLTLSCHTGNLEVYHSVQTKYAPKRQHFSYNGMVARTQLAALDHNANTGRQQATVSRGANQGELQYKVKTTNYHLKPMLNAIVERKCLKPQERSATVTAPHIPENIASKPRPPKADVIANHTSRFSNN</sequence>
<dbReference type="PANTHER" id="PTHR31751:SF42">
    <property type="entry name" value="PROTEIN CBG10204"/>
    <property type="match status" value="1"/>
</dbReference>
<evidence type="ECO:0000256" key="1">
    <source>
        <dbReference type="SAM" id="MobiDB-lite"/>
    </source>
</evidence>
<name>A0AAU9Y3U1_9CNID</name>
<dbReference type="AlphaFoldDB" id="A0AAU9Y3U1"/>
<reference evidence="2 3" key="1">
    <citation type="submission" date="2022-05" db="EMBL/GenBank/DDBJ databases">
        <authorList>
            <consortium name="Genoscope - CEA"/>
            <person name="William W."/>
        </authorList>
    </citation>
    <scope>NUCLEOTIDE SEQUENCE [LARGE SCALE GENOMIC DNA]</scope>
</reference>
<feature type="region of interest" description="Disordered" evidence="1">
    <location>
        <begin position="138"/>
        <end position="172"/>
    </location>
</feature>